<organism evidence="2 3">
    <name type="scientific">Pustulibacterium marinum</name>
    <dbReference type="NCBI Taxonomy" id="1224947"/>
    <lineage>
        <taxon>Bacteria</taxon>
        <taxon>Pseudomonadati</taxon>
        <taxon>Bacteroidota</taxon>
        <taxon>Flavobacteriia</taxon>
        <taxon>Flavobacteriales</taxon>
        <taxon>Flavobacteriaceae</taxon>
        <taxon>Pustulibacterium</taxon>
    </lineage>
</organism>
<dbReference type="RefSeq" id="WP_093026037.1">
    <property type="nucleotide sequence ID" value="NZ_FPBK01000013.1"/>
</dbReference>
<dbReference type="SUPFAM" id="SSF48452">
    <property type="entry name" value="TPR-like"/>
    <property type="match status" value="3"/>
</dbReference>
<feature type="repeat" description="TPR" evidence="1">
    <location>
        <begin position="18"/>
        <end position="51"/>
    </location>
</feature>
<evidence type="ECO:0000313" key="3">
    <source>
        <dbReference type="Proteomes" id="UP000199138"/>
    </source>
</evidence>
<dbReference type="Pfam" id="PF14559">
    <property type="entry name" value="TPR_19"/>
    <property type="match status" value="1"/>
</dbReference>
<sequence length="596" mass="68999">MKQIFWVIGLVLCSYYGFSQNSQLAKQYFEDGDFDKALPLYEQLYEKQPQNTTWFNYVVECQQQMGNYEKAQELLEDKIAASRFPQPLLEVDLGQNYILQKQPEKAQTYFDKAIAYLNEKPAYAGTIGYRFRKYTLLDQAVEAYTLAMKLRPELNYNYQLAGIYGEQGNIEKMFDTFLTLSQTNDTQRTQIERAITQFISEDATDENNLLLKKLLLKRSQTNPAIIWNEMLSWLFVQQKQYNMAFIQEKAIYKRTDEISLDRLTDLALAATEDQEKSTAIDIYNFLIAHTEFAEAKLDAELAIIKLELSENSADIKSIEKKFDQLLDTYGINTHTIPLQIAYAHFIAFNKNEPNTAEKHLKKVLDLRLSPFDASLLKMELADILVFEERFNEALIYYSQIQKTMKNDVAGQNAMFKVAQTSFYKGDFDWAENQLNILKQSTSQLIANDALQLKLLITDNSQDDSLQVALKIYAKADLLAYQNKNTEAISLLDSILIHHKGESIEDEALLKQGKLYEKTGQFEKAIVNYEKMLAFFDGDILTDDALFAMASLYEHQLNDAEKAKEYYEKIIFNHQDSIYFVEARKAYRKLRGDQVDL</sequence>
<gene>
    <name evidence="2" type="ORF">SAMN05216480_11379</name>
</gene>
<reference evidence="2 3" key="1">
    <citation type="submission" date="2016-10" db="EMBL/GenBank/DDBJ databases">
        <authorList>
            <person name="de Groot N.N."/>
        </authorList>
    </citation>
    <scope>NUCLEOTIDE SEQUENCE [LARGE SCALE GENOMIC DNA]</scope>
    <source>
        <strain evidence="2 3">CGMCC 1.12333</strain>
    </source>
</reference>
<evidence type="ECO:0000313" key="2">
    <source>
        <dbReference type="EMBL" id="SFU68865.1"/>
    </source>
</evidence>
<dbReference type="Pfam" id="PF13174">
    <property type="entry name" value="TPR_6"/>
    <property type="match status" value="1"/>
</dbReference>
<keyword evidence="1" id="KW-0802">TPR repeat</keyword>
<protein>
    <submittedName>
        <fullName evidence="2">Tetratricopeptide repeat-containing protein</fullName>
    </submittedName>
</protein>
<accession>A0A1I7I7B4</accession>
<dbReference type="STRING" id="1224947.SAMN05216480_11379"/>
<evidence type="ECO:0000256" key="1">
    <source>
        <dbReference type="PROSITE-ProRule" id="PRU00339"/>
    </source>
</evidence>
<dbReference type="InterPro" id="IPR019734">
    <property type="entry name" value="TPR_rpt"/>
</dbReference>
<dbReference type="PANTHER" id="PTHR12558:SF47">
    <property type="entry name" value="LIPOPOLYSACCHARIDE ASSEMBLY PROTEIN B"/>
    <property type="match status" value="1"/>
</dbReference>
<dbReference type="Pfam" id="PF13432">
    <property type="entry name" value="TPR_16"/>
    <property type="match status" value="1"/>
</dbReference>
<dbReference type="Proteomes" id="UP000199138">
    <property type="component" value="Unassembled WGS sequence"/>
</dbReference>
<dbReference type="SMART" id="SM00028">
    <property type="entry name" value="TPR"/>
    <property type="match status" value="5"/>
</dbReference>
<keyword evidence="3" id="KW-1185">Reference proteome</keyword>
<dbReference type="EMBL" id="FPBK01000013">
    <property type="protein sequence ID" value="SFU68865.1"/>
    <property type="molecule type" value="Genomic_DNA"/>
</dbReference>
<name>A0A1I7I7B4_9FLAO</name>
<dbReference type="OrthoDB" id="9763354at2"/>
<dbReference type="InterPro" id="IPR011990">
    <property type="entry name" value="TPR-like_helical_dom_sf"/>
</dbReference>
<dbReference type="AlphaFoldDB" id="A0A1I7I7B4"/>
<dbReference type="PANTHER" id="PTHR12558">
    <property type="entry name" value="CELL DIVISION CYCLE 16,23,27"/>
    <property type="match status" value="1"/>
</dbReference>
<proteinExistence type="predicted"/>
<dbReference type="Gene3D" id="1.25.40.10">
    <property type="entry name" value="Tetratricopeptide repeat domain"/>
    <property type="match status" value="4"/>
</dbReference>
<feature type="repeat" description="TPR" evidence="1">
    <location>
        <begin position="505"/>
        <end position="538"/>
    </location>
</feature>
<dbReference type="PROSITE" id="PS50005">
    <property type="entry name" value="TPR"/>
    <property type="match status" value="2"/>
</dbReference>